<dbReference type="RefSeq" id="WP_275576518.1">
    <property type="nucleotide sequence ID" value="NZ_CP049742.1"/>
</dbReference>
<dbReference type="Pfam" id="PF12867">
    <property type="entry name" value="DinB_2"/>
    <property type="match status" value="1"/>
</dbReference>
<dbReference type="InterPro" id="IPR034660">
    <property type="entry name" value="DinB/YfiT-like"/>
</dbReference>
<gene>
    <name evidence="2" type="ORF">G8O30_03520</name>
</gene>
<dbReference type="SUPFAM" id="SSF109854">
    <property type="entry name" value="DinB/YfiT-like putative metalloenzymes"/>
    <property type="match status" value="1"/>
</dbReference>
<evidence type="ECO:0000313" key="2">
    <source>
        <dbReference type="EMBL" id="QPC46092.1"/>
    </source>
</evidence>
<feature type="domain" description="DinB-like" evidence="1">
    <location>
        <begin position="8"/>
        <end position="78"/>
    </location>
</feature>
<sequence length="87" mass="10142">MKDRTMKMVAPIEPSEDEMSLDACIEALNDSRTNTLQVLLHTPDLEKYVLHHHRFGDMTANQIFELMVEHELRHVEQIKELVDGMPK</sequence>
<keyword evidence="3" id="KW-1185">Reference proteome</keyword>
<dbReference type="EMBL" id="CP049742">
    <property type="protein sequence ID" value="QPC46092.1"/>
    <property type="molecule type" value="Genomic_DNA"/>
</dbReference>
<dbReference type="Proteomes" id="UP000593626">
    <property type="component" value="Chromosome"/>
</dbReference>
<evidence type="ECO:0000313" key="3">
    <source>
        <dbReference type="Proteomes" id="UP000593626"/>
    </source>
</evidence>
<protein>
    <submittedName>
        <fullName evidence="2">DinB family protein</fullName>
    </submittedName>
</protein>
<proteinExistence type="predicted"/>
<dbReference type="Gene3D" id="1.20.120.450">
    <property type="entry name" value="dinb family like domain"/>
    <property type="match status" value="1"/>
</dbReference>
<reference evidence="2 3" key="1">
    <citation type="submission" date="2019-07" db="EMBL/GenBank/DDBJ databases">
        <title>Genome sequence of 2 isolates from Red Sea Mangroves.</title>
        <authorList>
            <person name="Sefrji F."/>
            <person name="Michoud G."/>
            <person name="Merlino G."/>
            <person name="Daffonchio D."/>
        </authorList>
    </citation>
    <scope>NUCLEOTIDE SEQUENCE [LARGE SCALE GENOMIC DNA]</scope>
    <source>
        <strain evidence="2 3">R1DC41</strain>
    </source>
</reference>
<organism evidence="2 3">
    <name type="scientific">Mangrovibacillus cuniculi</name>
    <dbReference type="NCBI Taxonomy" id="2593652"/>
    <lineage>
        <taxon>Bacteria</taxon>
        <taxon>Bacillati</taxon>
        <taxon>Bacillota</taxon>
        <taxon>Bacilli</taxon>
        <taxon>Bacillales</taxon>
        <taxon>Bacillaceae</taxon>
        <taxon>Mangrovibacillus</taxon>
    </lineage>
</organism>
<evidence type="ECO:0000259" key="1">
    <source>
        <dbReference type="Pfam" id="PF12867"/>
    </source>
</evidence>
<accession>A0A7S8C9Z7</accession>
<dbReference type="AlphaFoldDB" id="A0A7S8C9Z7"/>
<name>A0A7S8C9Z7_9BACI</name>
<dbReference type="KEGG" id="mcui:G8O30_03520"/>
<dbReference type="InterPro" id="IPR024775">
    <property type="entry name" value="DinB-like"/>
</dbReference>